<dbReference type="EMBL" id="BARS01005561">
    <property type="protein sequence ID" value="GAF75310.1"/>
    <property type="molecule type" value="Genomic_DNA"/>
</dbReference>
<evidence type="ECO:0000259" key="1">
    <source>
        <dbReference type="Pfam" id="PF00501"/>
    </source>
</evidence>
<dbReference type="InterPro" id="IPR028154">
    <property type="entry name" value="AMP-dep_Lig_C"/>
</dbReference>
<dbReference type="InterPro" id="IPR042099">
    <property type="entry name" value="ANL_N_sf"/>
</dbReference>
<feature type="non-terminal residue" evidence="3">
    <location>
        <position position="1"/>
    </location>
</feature>
<organism evidence="3">
    <name type="scientific">marine sediment metagenome</name>
    <dbReference type="NCBI Taxonomy" id="412755"/>
    <lineage>
        <taxon>unclassified sequences</taxon>
        <taxon>metagenomes</taxon>
        <taxon>ecological metagenomes</taxon>
    </lineage>
</organism>
<comment type="caution">
    <text evidence="3">The sequence shown here is derived from an EMBL/GenBank/DDBJ whole genome shotgun (WGS) entry which is preliminary data.</text>
</comment>
<accession>X0TGT4</accession>
<dbReference type="Gene3D" id="3.30.300.30">
    <property type="match status" value="1"/>
</dbReference>
<evidence type="ECO:0000313" key="3">
    <source>
        <dbReference type="EMBL" id="GAF75310.1"/>
    </source>
</evidence>
<dbReference type="InterPro" id="IPR011880">
    <property type="entry name" value="PA_CoA_ligase"/>
</dbReference>
<dbReference type="InterPro" id="IPR045851">
    <property type="entry name" value="AMP-bd_C_sf"/>
</dbReference>
<dbReference type="CDD" id="cd05913">
    <property type="entry name" value="PaaK"/>
    <property type="match status" value="1"/>
</dbReference>
<dbReference type="PANTHER" id="PTHR43845:SF1">
    <property type="entry name" value="BLR5969 PROTEIN"/>
    <property type="match status" value="1"/>
</dbReference>
<dbReference type="GO" id="GO:0010124">
    <property type="term" value="P:phenylacetate catabolic process"/>
    <property type="evidence" value="ECO:0007669"/>
    <property type="project" value="InterPro"/>
</dbReference>
<dbReference type="PANTHER" id="PTHR43845">
    <property type="entry name" value="BLR5969 PROTEIN"/>
    <property type="match status" value="1"/>
</dbReference>
<dbReference type="GO" id="GO:0047475">
    <property type="term" value="F:phenylacetate-CoA ligase activity"/>
    <property type="evidence" value="ECO:0007669"/>
    <property type="project" value="InterPro"/>
</dbReference>
<reference evidence="3" key="1">
    <citation type="journal article" date="2014" name="Front. Microbiol.">
        <title>High frequency of phylogenetically diverse reductive dehalogenase-homologous genes in deep subseafloor sedimentary metagenomes.</title>
        <authorList>
            <person name="Kawai M."/>
            <person name="Futagami T."/>
            <person name="Toyoda A."/>
            <person name="Takaki Y."/>
            <person name="Nishi S."/>
            <person name="Hori S."/>
            <person name="Arai W."/>
            <person name="Tsubouchi T."/>
            <person name="Morono Y."/>
            <person name="Uchiyama I."/>
            <person name="Ito T."/>
            <person name="Fujiyama A."/>
            <person name="Inagaki F."/>
            <person name="Takami H."/>
        </authorList>
    </citation>
    <scope>NUCLEOTIDE SEQUENCE</scope>
    <source>
        <strain evidence="3">Expedition CK06-06</strain>
    </source>
</reference>
<gene>
    <name evidence="3" type="ORF">S01H1_10916</name>
</gene>
<dbReference type="InterPro" id="IPR000873">
    <property type="entry name" value="AMP-dep_synth/lig_dom"/>
</dbReference>
<evidence type="ECO:0000259" key="2">
    <source>
        <dbReference type="Pfam" id="PF14535"/>
    </source>
</evidence>
<dbReference type="SUPFAM" id="SSF56801">
    <property type="entry name" value="Acetyl-CoA synthetase-like"/>
    <property type="match status" value="1"/>
</dbReference>
<dbReference type="Pfam" id="PF00501">
    <property type="entry name" value="AMP-binding"/>
    <property type="match status" value="1"/>
</dbReference>
<feature type="domain" description="AMP-dependent ligase C-terminal" evidence="2">
    <location>
        <begin position="274"/>
        <end position="367"/>
    </location>
</feature>
<dbReference type="Gene3D" id="3.40.50.12780">
    <property type="entry name" value="N-terminal domain of ligase-like"/>
    <property type="match status" value="1"/>
</dbReference>
<dbReference type="AlphaFoldDB" id="X0TGT4"/>
<feature type="domain" description="AMP-dependent synthetase/ligase" evidence="1">
    <location>
        <begin position="29"/>
        <end position="223"/>
    </location>
</feature>
<dbReference type="Pfam" id="PF14535">
    <property type="entry name" value="AMP-binding_C_2"/>
    <property type="match status" value="1"/>
</dbReference>
<name>X0TGT4_9ZZZZ</name>
<sequence>FTTKDDLRSNAPFGMMATSLDNCIELHASSGTTGIPITACYTSHDIDVWSIVMARCLSMSGLTKKDVFQNPIPYGTFTGAFGFHYGAQKIGAMVIPSGKGQSERQIKLMDYYDTTFMSGVASYAMRLGQVAQEIGIDPRKLKVRNGLFGAEMFTPGLKKRITDIWNMDVHDIYGLTEMCGPGVSTDCDQHDGLHLWEDHFLVECLDPKTLESVGLEEEGELVLTTLTKEGMPLLRYRTRDIAKLYDLEVCECGRTHIKHSTIKGRSDDMIIIRGTNIFPGQIESVLMKNSNVGGNWRMILTTENDVDMLTVEVESKQQLSTNETSSLEQKLQNDIKTVIVFTPHVTVLPPNIIPDTGLKAKRVVDDRKKK</sequence>
<protein>
    <recommendedName>
        <fullName evidence="4">AMP-dependent ligase C-terminal domain-containing protein</fullName>
    </recommendedName>
</protein>
<proteinExistence type="predicted"/>
<evidence type="ECO:0008006" key="4">
    <source>
        <dbReference type="Google" id="ProtNLM"/>
    </source>
</evidence>